<evidence type="ECO:0000256" key="7">
    <source>
        <dbReference type="ARBA" id="ARBA00022679"/>
    </source>
</evidence>
<keyword evidence="8 15" id="KW-0479">Metal-binding</keyword>
<sequence length="320" mass="34454">MKRIAVLTSGGDAPGMNAAIRAVVRKGIYDGLEVYGINYGYAGMVAGDIRQLTVDDVGDTISRGGTVLYSARYPEFANIEGQQKGIEQLKKFGIDGLIVIGGDGSYRGGAALTKLGFPTIGIPGTIDNDIAGTDYTLGFDTAINTVLDSVDKIRDTATSHVRTFIIEVMGRNAGDIALWTGIGSGAESIVIPEVEFNMDEIVNEIEEGRRRGKKHTIILLAEGVMNGNAFAAELEKHKNYHTRVTVLGHVQRGGSPSARDRVLGSLFGYNAVQLLEEGKGGICVGIRGTEIVFNDIIETLETKRHVPYLSLYQINKEISF</sequence>
<dbReference type="PRINTS" id="PR00476">
    <property type="entry name" value="PHFRCTKINASE"/>
</dbReference>
<feature type="binding site" description="in other chain" evidence="15">
    <location>
        <begin position="125"/>
        <end position="127"/>
    </location>
    <ligand>
        <name>substrate</name>
        <note>ligand shared between dimeric partners</note>
    </ligand>
</feature>
<comment type="subunit">
    <text evidence="15">Homotetramer.</text>
</comment>
<keyword evidence="18" id="KW-1185">Reference proteome</keyword>
<keyword evidence="9 15" id="KW-0547">Nucleotide-binding</keyword>
<evidence type="ECO:0000256" key="8">
    <source>
        <dbReference type="ARBA" id="ARBA00022723"/>
    </source>
</evidence>
<keyword evidence="7 15" id="KW-0808">Transferase</keyword>
<dbReference type="RefSeq" id="WP_166163517.1">
    <property type="nucleotide sequence ID" value="NZ_CP049740.1"/>
</dbReference>
<evidence type="ECO:0000256" key="9">
    <source>
        <dbReference type="ARBA" id="ARBA00022741"/>
    </source>
</evidence>
<dbReference type="GO" id="GO:0005524">
    <property type="term" value="F:ATP binding"/>
    <property type="evidence" value="ECO:0007669"/>
    <property type="project" value="UniProtKB-UniRule"/>
</dbReference>
<dbReference type="InterPro" id="IPR012003">
    <property type="entry name" value="ATP_PFK_prok-type"/>
</dbReference>
<feature type="binding site" evidence="15">
    <location>
        <position position="103"/>
    </location>
    <ligand>
        <name>Mg(2+)</name>
        <dbReference type="ChEBI" id="CHEBI:18420"/>
        <note>catalytic</note>
    </ligand>
</feature>
<comment type="function">
    <text evidence="2 15">Catalyzes the phosphorylation of D-fructose 6-phosphate to fructose 1,6-bisphosphate by ATP, the first committing step of glycolysis.</text>
</comment>
<evidence type="ECO:0000313" key="17">
    <source>
        <dbReference type="EMBL" id="QII82799.1"/>
    </source>
</evidence>
<feature type="binding site" evidence="15">
    <location>
        <begin position="102"/>
        <end position="105"/>
    </location>
    <ligand>
        <name>ATP</name>
        <dbReference type="ChEBI" id="CHEBI:30616"/>
    </ligand>
</feature>
<feature type="domain" description="Phosphofructokinase" evidence="16">
    <location>
        <begin position="3"/>
        <end position="275"/>
    </location>
</feature>
<feature type="binding site" evidence="15">
    <location>
        <position position="162"/>
    </location>
    <ligand>
        <name>substrate</name>
        <note>ligand shared between dimeric partners</note>
    </ligand>
</feature>
<dbReference type="GO" id="GO:0070095">
    <property type="term" value="F:fructose-6-phosphate binding"/>
    <property type="evidence" value="ECO:0007669"/>
    <property type="project" value="TreeGrafter"/>
</dbReference>
<dbReference type="PANTHER" id="PTHR13697">
    <property type="entry name" value="PHOSPHOFRUCTOKINASE"/>
    <property type="match status" value="1"/>
</dbReference>
<evidence type="ECO:0000256" key="14">
    <source>
        <dbReference type="ARBA" id="ARBA00048070"/>
    </source>
</evidence>
<evidence type="ECO:0000256" key="13">
    <source>
        <dbReference type="ARBA" id="ARBA00023152"/>
    </source>
</evidence>
<feature type="binding site" description="in other chain" evidence="15">
    <location>
        <position position="211"/>
    </location>
    <ligand>
        <name>ADP</name>
        <dbReference type="ChEBI" id="CHEBI:456216"/>
        <note>allosteric activator; ligand shared between dimeric partners</note>
    </ligand>
</feature>
<feature type="binding site" description="in other chain" evidence="15">
    <location>
        <position position="222"/>
    </location>
    <ligand>
        <name>substrate</name>
        <note>ligand shared between dimeric partners</note>
    </ligand>
</feature>
<dbReference type="InterPro" id="IPR022953">
    <property type="entry name" value="ATP_PFK"/>
</dbReference>
<dbReference type="GO" id="GO:0006002">
    <property type="term" value="P:fructose 6-phosphate metabolic process"/>
    <property type="evidence" value="ECO:0007669"/>
    <property type="project" value="UniProtKB-UniRule"/>
</dbReference>
<dbReference type="PANTHER" id="PTHR13697:SF4">
    <property type="entry name" value="ATP-DEPENDENT 6-PHOSPHOFRUCTOKINASE"/>
    <property type="match status" value="1"/>
</dbReference>
<evidence type="ECO:0000256" key="5">
    <source>
        <dbReference type="ARBA" id="ARBA00022490"/>
    </source>
</evidence>
<accession>A0A6G7KC14</accession>
<evidence type="ECO:0000256" key="4">
    <source>
        <dbReference type="ARBA" id="ARBA00004679"/>
    </source>
</evidence>
<keyword evidence="12 15" id="KW-0460">Magnesium</keyword>
<dbReference type="AlphaFoldDB" id="A0A6G7KC14"/>
<keyword evidence="11 15" id="KW-0067">ATP-binding</keyword>
<dbReference type="Proteomes" id="UP000501451">
    <property type="component" value="Chromosome"/>
</dbReference>
<feature type="binding site" description="in other chain" evidence="15">
    <location>
        <position position="154"/>
    </location>
    <ligand>
        <name>ADP</name>
        <dbReference type="ChEBI" id="CHEBI:456216"/>
        <note>allosteric activator; ligand shared between dimeric partners</note>
    </ligand>
</feature>
<dbReference type="NCBIfam" id="NF002872">
    <property type="entry name" value="PRK03202.1"/>
    <property type="match status" value="1"/>
</dbReference>
<dbReference type="Pfam" id="PF00365">
    <property type="entry name" value="PFK"/>
    <property type="match status" value="1"/>
</dbReference>
<comment type="subcellular location">
    <subcellularLocation>
        <location evidence="3 15">Cytoplasm</location>
    </subcellularLocation>
</comment>
<dbReference type="GO" id="GO:0005945">
    <property type="term" value="C:6-phosphofructokinase complex"/>
    <property type="evidence" value="ECO:0007669"/>
    <property type="project" value="TreeGrafter"/>
</dbReference>
<evidence type="ECO:0000256" key="10">
    <source>
        <dbReference type="ARBA" id="ARBA00022777"/>
    </source>
</evidence>
<dbReference type="Gene3D" id="3.40.50.450">
    <property type="match status" value="1"/>
</dbReference>
<dbReference type="EC" id="2.7.1.11" evidence="15"/>
<dbReference type="GO" id="GO:0030388">
    <property type="term" value="P:fructose 1,6-bisphosphate metabolic process"/>
    <property type="evidence" value="ECO:0007669"/>
    <property type="project" value="TreeGrafter"/>
</dbReference>
<dbReference type="GO" id="GO:0042802">
    <property type="term" value="F:identical protein binding"/>
    <property type="evidence" value="ECO:0007669"/>
    <property type="project" value="TreeGrafter"/>
</dbReference>
<keyword evidence="10 15" id="KW-0418">Kinase</keyword>
<evidence type="ECO:0000256" key="3">
    <source>
        <dbReference type="ARBA" id="ARBA00004496"/>
    </source>
</evidence>
<evidence type="ECO:0000259" key="16">
    <source>
        <dbReference type="Pfam" id="PF00365"/>
    </source>
</evidence>
<keyword evidence="13 15" id="KW-0324">Glycolysis</keyword>
<keyword evidence="6 15" id="KW-0021">Allosteric enzyme</keyword>
<dbReference type="HAMAP" id="MF_00339">
    <property type="entry name" value="Phosphofructokinase_I_B1"/>
    <property type="match status" value="1"/>
</dbReference>
<feature type="binding site" description="in other chain" evidence="15">
    <location>
        <begin position="213"/>
        <end position="215"/>
    </location>
    <ligand>
        <name>ADP</name>
        <dbReference type="ChEBI" id="CHEBI:456216"/>
        <note>allosteric activator; ligand shared between dimeric partners</note>
    </ligand>
</feature>
<reference evidence="17 18" key="1">
    <citation type="journal article" date="2017" name="Int. J. Syst. Evol. Microbiol.">
        <title>Jeotgalibaca porci sp. nov. and Jeotgalibaca arthritidis sp. nov., isolated from pigs, and emended description of the genus Jeotgalibaca.</title>
        <authorList>
            <person name="Zamora L."/>
            <person name="Perez-Sancho M."/>
            <person name="Dominguez L."/>
            <person name="Fernandez-Garayzabal J.F."/>
            <person name="Vela A.I."/>
        </authorList>
    </citation>
    <scope>NUCLEOTIDE SEQUENCE [LARGE SCALE GENOMIC DNA]</scope>
    <source>
        <strain evidence="17 18">CECT 9157</strain>
    </source>
</reference>
<dbReference type="UniPathway" id="UPA00109">
    <property type="reaction ID" value="UER00182"/>
</dbReference>
<organism evidence="17 18">
    <name type="scientific">Jeotgalibaca arthritidis</name>
    <dbReference type="NCBI Taxonomy" id="1868794"/>
    <lineage>
        <taxon>Bacteria</taxon>
        <taxon>Bacillati</taxon>
        <taxon>Bacillota</taxon>
        <taxon>Bacilli</taxon>
        <taxon>Lactobacillales</taxon>
        <taxon>Carnobacteriaceae</taxon>
        <taxon>Jeotgalibaca</taxon>
    </lineage>
</organism>
<comment type="cofactor">
    <cofactor evidence="1 15">
        <name>Mg(2+)</name>
        <dbReference type="ChEBI" id="CHEBI:18420"/>
    </cofactor>
</comment>
<proteinExistence type="inferred from homology"/>
<keyword evidence="5 15" id="KW-0963">Cytoplasm</keyword>
<dbReference type="PROSITE" id="PS00433">
    <property type="entry name" value="PHOSPHOFRUCTOKINASE"/>
    <property type="match status" value="1"/>
</dbReference>
<comment type="catalytic activity">
    <reaction evidence="14 15">
        <text>beta-D-fructose 6-phosphate + ATP = beta-D-fructose 1,6-bisphosphate + ADP + H(+)</text>
        <dbReference type="Rhea" id="RHEA:16109"/>
        <dbReference type="ChEBI" id="CHEBI:15378"/>
        <dbReference type="ChEBI" id="CHEBI:30616"/>
        <dbReference type="ChEBI" id="CHEBI:32966"/>
        <dbReference type="ChEBI" id="CHEBI:57634"/>
        <dbReference type="ChEBI" id="CHEBI:456216"/>
        <dbReference type="EC" id="2.7.1.11"/>
    </reaction>
</comment>
<evidence type="ECO:0000256" key="6">
    <source>
        <dbReference type="ARBA" id="ARBA00022533"/>
    </source>
</evidence>
<dbReference type="PIRSF" id="PIRSF000532">
    <property type="entry name" value="ATP_PFK_prok"/>
    <property type="match status" value="1"/>
</dbReference>
<dbReference type="InterPro" id="IPR000023">
    <property type="entry name" value="Phosphofructokinase_dom"/>
</dbReference>
<dbReference type="GO" id="GO:0016208">
    <property type="term" value="F:AMP binding"/>
    <property type="evidence" value="ECO:0007669"/>
    <property type="project" value="TreeGrafter"/>
</dbReference>
<dbReference type="GO" id="GO:0046872">
    <property type="term" value="F:metal ion binding"/>
    <property type="evidence" value="ECO:0007669"/>
    <property type="project" value="UniProtKB-KW"/>
</dbReference>
<comment type="pathway">
    <text evidence="4 15">Carbohydrate degradation; glycolysis; D-glyceraldehyde 3-phosphate and glycerone phosphate from D-glucose: step 3/4.</text>
</comment>
<dbReference type="InterPro" id="IPR015912">
    <property type="entry name" value="Phosphofructokinase_CS"/>
</dbReference>
<gene>
    <name evidence="15 17" type="primary">pfkA</name>
    <name evidence="17" type="ORF">G7057_10355</name>
</gene>
<dbReference type="GO" id="GO:0061621">
    <property type="term" value="P:canonical glycolysis"/>
    <property type="evidence" value="ECO:0007669"/>
    <property type="project" value="TreeGrafter"/>
</dbReference>
<dbReference type="FunFam" id="3.40.50.450:FF:000001">
    <property type="entry name" value="ATP-dependent 6-phosphofructokinase"/>
    <property type="match status" value="1"/>
</dbReference>
<feature type="active site" description="Proton acceptor" evidence="15">
    <location>
        <position position="127"/>
    </location>
</feature>
<dbReference type="GO" id="GO:0048029">
    <property type="term" value="F:monosaccharide binding"/>
    <property type="evidence" value="ECO:0007669"/>
    <property type="project" value="TreeGrafter"/>
</dbReference>
<comment type="caution">
    <text evidence="15">Lacks conserved residue(s) required for the propagation of feature annotation.</text>
</comment>
<name>A0A6G7KC14_9LACT</name>
<dbReference type="Gene3D" id="3.40.50.460">
    <property type="entry name" value="Phosphofructokinase domain"/>
    <property type="match status" value="1"/>
</dbReference>
<feature type="binding site" evidence="15">
    <location>
        <position position="11"/>
    </location>
    <ligand>
        <name>ATP</name>
        <dbReference type="ChEBI" id="CHEBI:30616"/>
    </ligand>
</feature>
<evidence type="ECO:0000256" key="2">
    <source>
        <dbReference type="ARBA" id="ARBA00002659"/>
    </source>
</evidence>
<evidence type="ECO:0000256" key="15">
    <source>
        <dbReference type="HAMAP-Rule" id="MF_00339"/>
    </source>
</evidence>
<evidence type="ECO:0000313" key="18">
    <source>
        <dbReference type="Proteomes" id="UP000501451"/>
    </source>
</evidence>
<dbReference type="InterPro" id="IPR012828">
    <property type="entry name" value="PFKA_ATP_prok"/>
</dbReference>
<evidence type="ECO:0000256" key="11">
    <source>
        <dbReference type="ARBA" id="ARBA00022840"/>
    </source>
</evidence>
<feature type="binding site" description="in other chain" evidence="15">
    <location>
        <begin position="249"/>
        <end position="252"/>
    </location>
    <ligand>
        <name>substrate</name>
        <note>ligand shared between dimeric partners</note>
    </ligand>
</feature>
<dbReference type="SUPFAM" id="SSF53784">
    <property type="entry name" value="Phosphofructokinase"/>
    <property type="match status" value="1"/>
</dbReference>
<dbReference type="KEGG" id="jar:G7057_10355"/>
<feature type="binding site" evidence="15">
    <location>
        <position position="243"/>
    </location>
    <ligand>
        <name>substrate</name>
        <note>ligand shared between dimeric partners</note>
    </ligand>
</feature>
<feature type="binding site" description="in other chain" evidence="15">
    <location>
        <begin position="169"/>
        <end position="171"/>
    </location>
    <ligand>
        <name>substrate</name>
        <note>ligand shared between dimeric partners</note>
    </ligand>
</feature>
<protein>
    <recommendedName>
        <fullName evidence="15">ATP-dependent 6-phosphofructokinase</fullName>
        <shortName evidence="15">ATP-PFK</shortName>
        <shortName evidence="15">Phosphofructokinase</shortName>
        <ecNumber evidence="15">2.7.1.11</ecNumber>
    </recommendedName>
    <alternativeName>
        <fullName evidence="15">Phosphohexokinase</fullName>
    </alternativeName>
</protein>
<comment type="similarity">
    <text evidence="15">Belongs to the phosphofructokinase type A (PFKA) family. ATP-dependent PFK group I subfamily. Prokaryotic clade 'B1' sub-subfamily.</text>
</comment>
<evidence type="ECO:0000256" key="12">
    <source>
        <dbReference type="ARBA" id="ARBA00022842"/>
    </source>
</evidence>
<feature type="binding site" evidence="15">
    <location>
        <begin position="72"/>
        <end position="73"/>
    </location>
    <ligand>
        <name>ATP</name>
        <dbReference type="ChEBI" id="CHEBI:30616"/>
    </ligand>
</feature>
<feature type="binding site" description="in other chain" evidence="15">
    <location>
        <begin position="185"/>
        <end position="187"/>
    </location>
    <ligand>
        <name>ADP</name>
        <dbReference type="ChEBI" id="CHEBI:456216"/>
        <note>allosteric activator; ligand shared between dimeric partners</note>
    </ligand>
</feature>
<feature type="binding site" evidence="15">
    <location>
        <begin position="21"/>
        <end position="25"/>
    </location>
    <ligand>
        <name>ADP</name>
        <dbReference type="ChEBI" id="CHEBI:456216"/>
        <note>allosteric activator; ligand shared between dimeric partners</note>
    </ligand>
</feature>
<comment type="activity regulation">
    <text evidence="15">Allosterically activated by ADP and other diphosphonucleosides, and allosterically inhibited by phosphoenolpyruvate.</text>
</comment>
<dbReference type="EMBL" id="CP049740">
    <property type="protein sequence ID" value="QII82799.1"/>
    <property type="molecule type" value="Genomic_DNA"/>
</dbReference>
<dbReference type="InterPro" id="IPR035966">
    <property type="entry name" value="PKF_sf"/>
</dbReference>
<evidence type="ECO:0000256" key="1">
    <source>
        <dbReference type="ARBA" id="ARBA00001946"/>
    </source>
</evidence>
<dbReference type="GO" id="GO:0003872">
    <property type="term" value="F:6-phosphofructokinase activity"/>
    <property type="evidence" value="ECO:0007669"/>
    <property type="project" value="UniProtKB-UniRule"/>
</dbReference>
<dbReference type="FunFam" id="3.40.50.460:FF:000002">
    <property type="entry name" value="ATP-dependent 6-phosphofructokinase"/>
    <property type="match status" value="1"/>
</dbReference>
<dbReference type="NCBIfam" id="TIGR02482">
    <property type="entry name" value="PFKA_ATP"/>
    <property type="match status" value="1"/>
</dbReference>